<dbReference type="AlphaFoldDB" id="A0A3R5QVM0"/>
<dbReference type="EMBL" id="CP025746">
    <property type="protein sequence ID" value="QAA33667.1"/>
    <property type="molecule type" value="Genomic_DNA"/>
</dbReference>
<dbReference type="Proteomes" id="UP000286268">
    <property type="component" value="Chromosome"/>
</dbReference>
<dbReference type="InterPro" id="IPR043831">
    <property type="entry name" value="DUF5808"/>
</dbReference>
<keyword evidence="1" id="KW-0812">Transmembrane</keyword>
<accession>A0A3R5QVM0</accession>
<name>A0A3R5QVM0_9CLOT</name>
<keyword evidence="1" id="KW-0472">Membrane</keyword>
<evidence type="ECO:0000313" key="4">
    <source>
        <dbReference type="Proteomes" id="UP000286268"/>
    </source>
</evidence>
<evidence type="ECO:0000256" key="1">
    <source>
        <dbReference type="SAM" id="Phobius"/>
    </source>
</evidence>
<proteinExistence type="predicted"/>
<keyword evidence="4" id="KW-1185">Reference proteome</keyword>
<reference evidence="3 4" key="1">
    <citation type="submission" date="2018-01" db="EMBL/GenBank/DDBJ databases">
        <title>Genome Sequencing and Assembly of Anaerobacter polyendosporus strain CT4.</title>
        <authorList>
            <person name="Tachaapaikoon C."/>
            <person name="Sutheeworapong S."/>
            <person name="Jenjaroenpun P."/>
            <person name="Wongsurawat T."/>
            <person name="Nookeaw I."/>
            <person name="Cheawchanlertfa P."/>
            <person name="Kosugi A."/>
            <person name="Cheevadhanarak S."/>
            <person name="Ratanakhanokchai K."/>
        </authorList>
    </citation>
    <scope>NUCLEOTIDE SEQUENCE [LARGE SCALE GENOMIC DNA]</scope>
    <source>
        <strain evidence="3 4">CT4</strain>
    </source>
</reference>
<dbReference type="KEGG" id="cmah:C1I91_19625"/>
<gene>
    <name evidence="3" type="ORF">C1I91_19625</name>
</gene>
<evidence type="ECO:0000313" key="3">
    <source>
        <dbReference type="EMBL" id="QAA33667.1"/>
    </source>
</evidence>
<sequence>MPKRRWTKDEIEDYRRTHGNFFYFNKEDANLLIPKALGIGRSFNWANPISWVVTIALIIIIIIRVVYKS</sequence>
<dbReference type="Pfam" id="PF19124">
    <property type="entry name" value="DUF5808"/>
    <property type="match status" value="1"/>
</dbReference>
<feature type="domain" description="DUF5808" evidence="2">
    <location>
        <begin position="26"/>
        <end position="51"/>
    </location>
</feature>
<organism evidence="3 4">
    <name type="scientific">Clostridium manihotivorum</name>
    <dbReference type="NCBI Taxonomy" id="2320868"/>
    <lineage>
        <taxon>Bacteria</taxon>
        <taxon>Bacillati</taxon>
        <taxon>Bacillota</taxon>
        <taxon>Clostridia</taxon>
        <taxon>Eubacteriales</taxon>
        <taxon>Clostridiaceae</taxon>
        <taxon>Clostridium</taxon>
    </lineage>
</organism>
<evidence type="ECO:0000259" key="2">
    <source>
        <dbReference type="Pfam" id="PF19124"/>
    </source>
</evidence>
<protein>
    <recommendedName>
        <fullName evidence="2">DUF5808 domain-containing protein</fullName>
    </recommendedName>
</protein>
<feature type="transmembrane region" description="Helical" evidence="1">
    <location>
        <begin position="49"/>
        <end position="67"/>
    </location>
</feature>
<keyword evidence="1" id="KW-1133">Transmembrane helix</keyword>